<evidence type="ECO:0000256" key="1">
    <source>
        <dbReference type="SAM" id="SignalP"/>
    </source>
</evidence>
<evidence type="ECO:0000313" key="4">
    <source>
        <dbReference type="Proteomes" id="UP000236447"/>
    </source>
</evidence>
<accession>A0A135IGJ3</accession>
<evidence type="ECO:0000313" key="2">
    <source>
        <dbReference type="EMBL" id="AUQ95786.1"/>
    </source>
</evidence>
<organism evidence="3 4">
    <name type="scientific">Phaeobacter inhibens</name>
    <dbReference type="NCBI Taxonomy" id="221822"/>
    <lineage>
        <taxon>Bacteria</taxon>
        <taxon>Pseudomonadati</taxon>
        <taxon>Pseudomonadota</taxon>
        <taxon>Alphaproteobacteria</taxon>
        <taxon>Rhodobacterales</taxon>
        <taxon>Roseobacteraceae</taxon>
        <taxon>Phaeobacter</taxon>
    </lineage>
</organism>
<evidence type="ECO:0008006" key="6">
    <source>
        <dbReference type="Google" id="ProtNLM"/>
    </source>
</evidence>
<dbReference type="AlphaFoldDB" id="A0A135IGJ3"/>
<gene>
    <name evidence="2" type="ORF">PhaeoP66_03032</name>
    <name evidence="3" type="ORF">PhaeoP88_00340</name>
</gene>
<name>A0A135IGJ3_9RHOB</name>
<feature type="signal peptide" evidence="1">
    <location>
        <begin position="1"/>
        <end position="18"/>
    </location>
</feature>
<sequence length="61" mass="5770" precursor="true">MAKPVLILCALAACAGLAACGVDGEPVRPSLNAGVGVSSSGVHAGGSLGLHKGPLSVYLGV</sequence>
<keyword evidence="5" id="KW-1185">Reference proteome</keyword>
<dbReference type="PROSITE" id="PS51257">
    <property type="entry name" value="PROKAR_LIPOPROTEIN"/>
    <property type="match status" value="1"/>
</dbReference>
<reference evidence="2 5" key="3">
    <citation type="journal article" date="2017" name="Int. J. Syst. Evol. Microbiol.">
        <title>Adaptation of Surface-Associated Bacteria to the Open Ocean: A Genomically Distinct Subpopulation of Phaeobacter gallaeciensis Colonizes Pacific Mesozooplankton.</title>
        <authorList>
            <person name="Freese H.M."/>
            <person name="Methner A."/>
            <person name="Overmann J."/>
        </authorList>
    </citation>
    <scope>NUCLEOTIDE SEQUENCE [LARGE SCALE GENOMIC DNA]</scope>
    <source>
        <strain evidence="2 5">P66</strain>
    </source>
</reference>
<dbReference type="EMBL" id="CP010725">
    <property type="protein sequence ID" value="AUQ97742.1"/>
    <property type="molecule type" value="Genomic_DNA"/>
</dbReference>
<dbReference type="GeneID" id="31847515"/>
<reference evidence="4 5" key="2">
    <citation type="journal article" date="2017" name="Genome Biol. Evol.">
        <title>Trajectories and Drivers of Genome Evolution in Surface-Associated Marine Phaeobacter.</title>
        <authorList>
            <person name="Freese H.M."/>
            <person name="Sikorski J."/>
            <person name="Bunk B."/>
            <person name="Scheuner C."/>
            <person name="Meier-Kolthoff J.P."/>
            <person name="Sproer C."/>
            <person name="Gram L."/>
            <person name="Overmann J."/>
        </authorList>
    </citation>
    <scope>NUCLEOTIDE SEQUENCE [LARGE SCALE GENOMIC DNA]</scope>
    <source>
        <strain evidence="2 5">P66</strain>
        <strain evidence="3 4">P88</strain>
    </source>
</reference>
<keyword evidence="1" id="KW-0732">Signal</keyword>
<dbReference type="Proteomes" id="UP000236536">
    <property type="component" value="Chromosome"/>
</dbReference>
<protein>
    <recommendedName>
        <fullName evidence="6">Argininosuccinate lyase</fullName>
    </recommendedName>
</protein>
<proteinExistence type="predicted"/>
<dbReference type="EMBL" id="CP010705">
    <property type="protein sequence ID" value="AUQ95786.1"/>
    <property type="molecule type" value="Genomic_DNA"/>
</dbReference>
<reference evidence="3 4" key="1">
    <citation type="journal article" date="2017" name="Front. Microbiol.">
        <title>Phaeobacter piscinae sp. nov., a species of the Roseobacter group and potential aquaculture probiont.</title>
        <authorList>
            <person name="Sonnenschein E.C."/>
            <person name="Phippen C.B.W."/>
            <person name="Nielsen K.F."/>
            <person name="Mateiu R.V."/>
            <person name="Melchiorsen J."/>
            <person name="Gram L."/>
            <person name="Overmann J."/>
            <person name="Freese H.M."/>
        </authorList>
    </citation>
    <scope>NUCLEOTIDE SEQUENCE [LARGE SCALE GENOMIC DNA]</scope>
    <source>
        <strain evidence="3 4">P88</strain>
    </source>
</reference>
<dbReference type="RefSeq" id="WP_014873451.1">
    <property type="nucleotide sequence ID" value="NZ_BSKP01000001.1"/>
</dbReference>
<evidence type="ECO:0000313" key="5">
    <source>
        <dbReference type="Proteomes" id="UP000236536"/>
    </source>
</evidence>
<feature type="chain" id="PRO_5007466021" description="Argininosuccinate lyase" evidence="1">
    <location>
        <begin position="19"/>
        <end position="61"/>
    </location>
</feature>
<dbReference type="Proteomes" id="UP000236447">
    <property type="component" value="Chromosome"/>
</dbReference>
<evidence type="ECO:0000313" key="3">
    <source>
        <dbReference type="EMBL" id="AUQ97742.1"/>
    </source>
</evidence>